<evidence type="ECO:0000313" key="2">
    <source>
        <dbReference type="Proteomes" id="UP000657385"/>
    </source>
</evidence>
<accession>A0A931B5L0</accession>
<dbReference type="EMBL" id="JADPRT010000002">
    <property type="protein sequence ID" value="MBF9067320.1"/>
    <property type="molecule type" value="Genomic_DNA"/>
</dbReference>
<dbReference type="RefSeq" id="WP_196192524.1">
    <property type="nucleotide sequence ID" value="NZ_JADPRT010000002.1"/>
</dbReference>
<evidence type="ECO:0008006" key="3">
    <source>
        <dbReference type="Google" id="ProtNLM"/>
    </source>
</evidence>
<proteinExistence type="predicted"/>
<reference evidence="1" key="1">
    <citation type="submission" date="2020-11" db="EMBL/GenBank/DDBJ databases">
        <title>Isolation and identification of active actinomycetes.</title>
        <authorList>
            <person name="Yu B."/>
        </authorList>
    </citation>
    <scope>NUCLEOTIDE SEQUENCE</scope>
    <source>
        <strain evidence="1">NEAU-YB345</strain>
    </source>
</reference>
<sequence>MNGDQYFVGNEYLTDLSKEFQAASDNFASLTPSFQGNAIVDAEAFGLLGACTGAFSSYQGLVDHTVNGLNQMVQALAGDAAGLANTADTYGQVEHFNAQLLGGN</sequence>
<protein>
    <recommendedName>
        <fullName evidence="3">ESX-1 secretion-associated protein</fullName>
    </recommendedName>
</protein>
<dbReference type="Proteomes" id="UP000657385">
    <property type="component" value="Unassembled WGS sequence"/>
</dbReference>
<evidence type="ECO:0000313" key="1">
    <source>
        <dbReference type="EMBL" id="MBF9067320.1"/>
    </source>
</evidence>
<organism evidence="1 2">
    <name type="scientific">Streptacidiphilus fuscans</name>
    <dbReference type="NCBI Taxonomy" id="2789292"/>
    <lineage>
        <taxon>Bacteria</taxon>
        <taxon>Bacillati</taxon>
        <taxon>Actinomycetota</taxon>
        <taxon>Actinomycetes</taxon>
        <taxon>Kitasatosporales</taxon>
        <taxon>Streptomycetaceae</taxon>
        <taxon>Streptacidiphilus</taxon>
    </lineage>
</organism>
<dbReference type="AlphaFoldDB" id="A0A931B5L0"/>
<name>A0A931B5L0_9ACTN</name>
<comment type="caution">
    <text evidence="1">The sequence shown here is derived from an EMBL/GenBank/DDBJ whole genome shotgun (WGS) entry which is preliminary data.</text>
</comment>
<gene>
    <name evidence="1" type="ORF">I2501_04600</name>
</gene>
<keyword evidence="2" id="KW-1185">Reference proteome</keyword>